<reference evidence="1" key="1">
    <citation type="journal article" date="2014" name="Int. J. Syst. Evol. Microbiol.">
        <title>Complete genome of a new Firmicutes species belonging to the dominant human colonic microbiota ('Ruminococcus bicirculans') reveals two chromosomes and a selective capacity to utilize plant glucans.</title>
        <authorList>
            <consortium name="NISC Comparative Sequencing Program"/>
            <person name="Wegmann U."/>
            <person name="Louis P."/>
            <person name="Goesmann A."/>
            <person name="Henrissat B."/>
            <person name="Duncan S.H."/>
            <person name="Flint H.J."/>
        </authorList>
    </citation>
    <scope>NUCLEOTIDE SEQUENCE</scope>
    <source>
        <strain evidence="1">VKM Ac-1246</strain>
    </source>
</reference>
<keyword evidence="2" id="KW-1185">Reference proteome</keyword>
<sequence>MIRPDMLNSAPPPASELVQDALAATWVAVREMTSKQTAEVFARDVNEVLAEHRLAFKFVEGELIPFSSDELLQKIVEPALRLLIGQKFAGAHSAYLNALREIGGGSPADAITDAGTALQECLVALGCRGNALGPLIKDAKKNGLLGGHDQQLMDGIEKFMHWANADRNTTGDAHWASEAVVADAWLMVHVVGALMVRLVDPGKPRTEV</sequence>
<evidence type="ECO:0008006" key="3">
    <source>
        <dbReference type="Google" id="ProtNLM"/>
    </source>
</evidence>
<evidence type="ECO:0000313" key="1">
    <source>
        <dbReference type="EMBL" id="GLJ68262.1"/>
    </source>
</evidence>
<name>A0ABQ5SVN9_9ACTN</name>
<dbReference type="Proteomes" id="UP001142292">
    <property type="component" value="Unassembled WGS sequence"/>
</dbReference>
<organism evidence="1 2">
    <name type="scientific">Nocardioides luteus</name>
    <dbReference type="NCBI Taxonomy" id="1844"/>
    <lineage>
        <taxon>Bacteria</taxon>
        <taxon>Bacillati</taxon>
        <taxon>Actinomycetota</taxon>
        <taxon>Actinomycetes</taxon>
        <taxon>Propionibacteriales</taxon>
        <taxon>Nocardioidaceae</taxon>
        <taxon>Nocardioides</taxon>
    </lineage>
</organism>
<comment type="caution">
    <text evidence="1">The sequence shown here is derived from an EMBL/GenBank/DDBJ whole genome shotgun (WGS) entry which is preliminary data.</text>
</comment>
<accession>A0ABQ5SVN9</accession>
<gene>
    <name evidence="1" type="ORF">GCM10017579_22980</name>
</gene>
<dbReference type="EMBL" id="BSEL01000005">
    <property type="protein sequence ID" value="GLJ68262.1"/>
    <property type="molecule type" value="Genomic_DNA"/>
</dbReference>
<proteinExistence type="predicted"/>
<reference evidence="1" key="2">
    <citation type="submission" date="2023-01" db="EMBL/GenBank/DDBJ databases">
        <authorList>
            <person name="Sun Q."/>
            <person name="Evtushenko L."/>
        </authorList>
    </citation>
    <scope>NUCLEOTIDE SEQUENCE</scope>
    <source>
        <strain evidence="1">VKM Ac-1246</strain>
    </source>
</reference>
<evidence type="ECO:0000313" key="2">
    <source>
        <dbReference type="Proteomes" id="UP001142292"/>
    </source>
</evidence>
<protein>
    <recommendedName>
        <fullName evidence="3">Abortive infection protein-like C-terminal domain-containing protein</fullName>
    </recommendedName>
</protein>